<evidence type="ECO:0000256" key="1">
    <source>
        <dbReference type="SAM" id="SignalP"/>
    </source>
</evidence>
<gene>
    <name evidence="2" type="ORF">AQPE_3690</name>
</gene>
<dbReference type="RefSeq" id="WP_318347743.1">
    <property type="nucleotide sequence ID" value="NZ_AP018694.1"/>
</dbReference>
<evidence type="ECO:0000313" key="2">
    <source>
        <dbReference type="EMBL" id="BBE19505.1"/>
    </source>
</evidence>
<evidence type="ECO:0008006" key="4">
    <source>
        <dbReference type="Google" id="ProtNLM"/>
    </source>
</evidence>
<feature type="chain" id="PRO_5024375586" description="TPR domain protein" evidence="1">
    <location>
        <begin position="20"/>
        <end position="216"/>
    </location>
</feature>
<dbReference type="EMBL" id="AP018694">
    <property type="protein sequence ID" value="BBE19505.1"/>
    <property type="molecule type" value="Genomic_DNA"/>
</dbReference>
<organism evidence="2 3">
    <name type="scientific">Aquipluma nitroreducens</name>
    <dbReference type="NCBI Taxonomy" id="2010828"/>
    <lineage>
        <taxon>Bacteria</taxon>
        <taxon>Pseudomonadati</taxon>
        <taxon>Bacteroidota</taxon>
        <taxon>Bacteroidia</taxon>
        <taxon>Marinilabiliales</taxon>
        <taxon>Prolixibacteraceae</taxon>
        <taxon>Aquipluma</taxon>
    </lineage>
</organism>
<accession>A0A5K7SDF2</accession>
<dbReference type="KEGG" id="anf:AQPE_3690"/>
<keyword evidence="1" id="KW-0732">Signal</keyword>
<proteinExistence type="predicted"/>
<name>A0A5K7SDF2_9BACT</name>
<dbReference type="AlphaFoldDB" id="A0A5K7SDF2"/>
<dbReference type="Proteomes" id="UP001193389">
    <property type="component" value="Chromosome"/>
</dbReference>
<evidence type="ECO:0000313" key="3">
    <source>
        <dbReference type="Proteomes" id="UP001193389"/>
    </source>
</evidence>
<reference evidence="2" key="1">
    <citation type="journal article" date="2020" name="Int. J. Syst. Evol. Microbiol.">
        <title>Aquipluma nitroreducens gen. nov. sp. nov., a novel facultatively anaerobic bacterium isolated from a freshwater lake.</title>
        <authorList>
            <person name="Watanabe M."/>
            <person name="Kojima H."/>
            <person name="Fukui M."/>
        </authorList>
    </citation>
    <scope>NUCLEOTIDE SEQUENCE</scope>
    <source>
        <strain evidence="2">MeG22</strain>
    </source>
</reference>
<keyword evidence="3" id="KW-1185">Reference proteome</keyword>
<protein>
    <recommendedName>
        <fullName evidence="4">TPR domain protein</fullName>
    </recommendedName>
</protein>
<sequence>MKKSIFILALLLLSSAGFANEAYQKAMSQSIEKLFQAKTIPEYVEVANQFERISQIEKAEWLPLYYASFAYIMISFQEAENTKKDLYLDLAQKYLDQAMAIEANESELFMLQGFLYPSRINIDPINRGMALVGKMNAALDKSLELNPDNPRVYYLRATMTANMPEAFGGGAAKALPLYQKAAEKFQSFKPKTELSPNWGKEMNDAELGKIMESIAK</sequence>
<feature type="signal peptide" evidence="1">
    <location>
        <begin position="1"/>
        <end position="19"/>
    </location>
</feature>